<organism evidence="4 5">
    <name type="scientific">Marinobacter nanhaiticus D15-8W</name>
    <dbReference type="NCBI Taxonomy" id="626887"/>
    <lineage>
        <taxon>Bacteria</taxon>
        <taxon>Pseudomonadati</taxon>
        <taxon>Pseudomonadota</taxon>
        <taxon>Gammaproteobacteria</taxon>
        <taxon>Pseudomonadales</taxon>
        <taxon>Marinobacteraceae</taxon>
        <taxon>Marinobacter</taxon>
    </lineage>
</organism>
<name>A0A371CGC4_9GAMM</name>
<dbReference type="OrthoDB" id="6369988at2"/>
<comment type="caution">
    <text evidence="4">The sequence shown here is derived from an EMBL/GenBank/DDBJ whole genome shotgun (WGS) entry which is preliminary data.</text>
</comment>
<feature type="domain" description="Ice-binding protein C-terminal" evidence="3">
    <location>
        <begin position="27"/>
        <end position="46"/>
    </location>
</feature>
<protein>
    <submittedName>
        <fullName evidence="4">PEP-CTERM sorting domain-containing protein</fullName>
    </submittedName>
</protein>
<proteinExistence type="predicted"/>
<keyword evidence="1" id="KW-0472">Membrane</keyword>
<keyword evidence="2" id="KW-0732">Signal</keyword>
<sequence>MNRLWLFVIPSLAPFYALAQDSTPVEVPEPGTLGLLVTAVVAIYLVHRFKKSHKRR</sequence>
<evidence type="ECO:0000259" key="3">
    <source>
        <dbReference type="Pfam" id="PF07589"/>
    </source>
</evidence>
<keyword evidence="5" id="KW-1185">Reference proteome</keyword>
<dbReference type="Proteomes" id="UP000013165">
    <property type="component" value="Unassembled WGS sequence"/>
</dbReference>
<feature type="chain" id="PRO_5016728858" evidence="2">
    <location>
        <begin position="20"/>
        <end position="56"/>
    </location>
</feature>
<dbReference type="RefSeq" id="WP_081614661.1">
    <property type="nucleotide sequence ID" value="NZ_AP028878.1"/>
</dbReference>
<evidence type="ECO:0000313" key="4">
    <source>
        <dbReference type="EMBL" id="RDW95455.1"/>
    </source>
</evidence>
<evidence type="ECO:0000256" key="2">
    <source>
        <dbReference type="SAM" id="SignalP"/>
    </source>
</evidence>
<reference evidence="4 5" key="1">
    <citation type="journal article" date="2013" name="Genome Announc.">
        <title>Genome Sequence of the Polycyclic Aromatic Hydrocarbon-Degrading Bacterium Strain Marinobacter nanhaiticus D15-8WT.</title>
        <authorList>
            <person name="Cui Z."/>
            <person name="Gao W."/>
            <person name="Li Q."/>
            <person name="Xu G."/>
            <person name="Zheng L."/>
        </authorList>
    </citation>
    <scope>NUCLEOTIDE SEQUENCE [LARGE SCALE GENOMIC DNA]</scope>
    <source>
        <strain evidence="4 5">D15-8W</strain>
    </source>
</reference>
<accession>A0A371CGC4</accession>
<dbReference type="Pfam" id="PF07589">
    <property type="entry name" value="PEP-CTERM"/>
    <property type="match status" value="1"/>
</dbReference>
<feature type="transmembrane region" description="Helical" evidence="1">
    <location>
        <begin position="29"/>
        <end position="46"/>
    </location>
</feature>
<dbReference type="AlphaFoldDB" id="A0A371CGC4"/>
<dbReference type="EMBL" id="APLQ01000010">
    <property type="protein sequence ID" value="RDW95455.1"/>
    <property type="molecule type" value="Genomic_DNA"/>
</dbReference>
<dbReference type="NCBIfam" id="TIGR02595">
    <property type="entry name" value="PEP_CTERM"/>
    <property type="match status" value="1"/>
</dbReference>
<gene>
    <name evidence="4" type="ORF">J057_24065</name>
</gene>
<feature type="signal peptide" evidence="2">
    <location>
        <begin position="1"/>
        <end position="19"/>
    </location>
</feature>
<keyword evidence="1" id="KW-0812">Transmembrane</keyword>
<evidence type="ECO:0000256" key="1">
    <source>
        <dbReference type="SAM" id="Phobius"/>
    </source>
</evidence>
<keyword evidence="1" id="KW-1133">Transmembrane helix</keyword>
<dbReference type="InterPro" id="IPR013424">
    <property type="entry name" value="Ice-binding_C"/>
</dbReference>
<evidence type="ECO:0000313" key="5">
    <source>
        <dbReference type="Proteomes" id="UP000013165"/>
    </source>
</evidence>